<comment type="caution">
    <text evidence="1">The sequence shown here is derived from an EMBL/GenBank/DDBJ whole genome shotgun (WGS) entry which is preliminary data.</text>
</comment>
<dbReference type="AlphaFoldDB" id="A0A106IFE5"/>
<dbReference type="Proteomes" id="UP000060630">
    <property type="component" value="Unassembled WGS sequence"/>
</dbReference>
<protein>
    <submittedName>
        <fullName evidence="1">Uncharacterized protein</fullName>
    </submittedName>
</protein>
<evidence type="ECO:0000313" key="3">
    <source>
        <dbReference type="Proteomes" id="UP000060630"/>
    </source>
</evidence>
<dbReference type="Proteomes" id="UP000070119">
    <property type="component" value="Unassembled WGS sequence"/>
</dbReference>
<reference evidence="1 3" key="1">
    <citation type="submission" date="2015-11" db="EMBL/GenBank/DDBJ databases">
        <title>Expanding the genomic diversity of Burkholderia species for the development of highly accurate diagnostics.</title>
        <authorList>
            <person name="Sahl J."/>
            <person name="Keim P."/>
            <person name="Wagner D."/>
        </authorList>
    </citation>
    <scope>NUCLEOTIDE SEQUENCE [LARGE SCALE GENOMIC DNA]</scope>
    <source>
        <strain evidence="1 3">MSMB2087WGS</strain>
    </source>
</reference>
<dbReference type="EMBL" id="LPHD01000038">
    <property type="protein sequence ID" value="KWA84815.1"/>
    <property type="molecule type" value="Genomic_DNA"/>
</dbReference>
<dbReference type="EMBL" id="LNJU01000002">
    <property type="protein sequence ID" value="KWZ58671.1"/>
    <property type="molecule type" value="Genomic_DNA"/>
</dbReference>
<evidence type="ECO:0000313" key="4">
    <source>
        <dbReference type="Proteomes" id="UP000070119"/>
    </source>
</evidence>
<gene>
    <name evidence="2" type="ORF">WK57_16250</name>
    <name evidence="1" type="ORF">WL29_18370</name>
</gene>
<sequence length="130" mass="14124">MDTYRWMQEHLGGPEVYPGHPLVLATIIMHAFDTFNAADKPTGHGWCEALADGRVPGAGDHVGAAMRVLRMGRDGATADEMVAEANRYWNCGRAGGHVKNVDTGSAQSVRIEPLFRAKADRWFESNSVAA</sequence>
<proteinExistence type="predicted"/>
<reference evidence="2 4" key="2">
    <citation type="submission" date="2015-11" db="EMBL/GenBank/DDBJ databases">
        <authorList>
            <person name="Sahl J."/>
            <person name="Wagner D."/>
            <person name="Keim P."/>
        </authorList>
    </citation>
    <scope>NUCLEOTIDE SEQUENCE [LARGE SCALE GENOMIC DNA]</scope>
    <source>
        <strain evidence="2 4">MSMB1157</strain>
    </source>
</reference>
<organism evidence="1 3">
    <name type="scientific">Burkholderia ubonensis</name>
    <dbReference type="NCBI Taxonomy" id="101571"/>
    <lineage>
        <taxon>Bacteria</taxon>
        <taxon>Pseudomonadati</taxon>
        <taxon>Pseudomonadota</taxon>
        <taxon>Betaproteobacteria</taxon>
        <taxon>Burkholderiales</taxon>
        <taxon>Burkholderiaceae</taxon>
        <taxon>Burkholderia</taxon>
        <taxon>Burkholderia cepacia complex</taxon>
    </lineage>
</organism>
<accession>A0A106IFE5</accession>
<name>A0A106IFE5_9BURK</name>
<evidence type="ECO:0000313" key="2">
    <source>
        <dbReference type="EMBL" id="KWZ58671.1"/>
    </source>
</evidence>
<evidence type="ECO:0000313" key="1">
    <source>
        <dbReference type="EMBL" id="KWA84815.1"/>
    </source>
</evidence>